<dbReference type="PANTHER" id="PTHR43211:SF1">
    <property type="entry name" value="BLL6422 PROTEIN"/>
    <property type="match status" value="1"/>
</dbReference>
<reference evidence="2 3" key="1">
    <citation type="submission" date="2018-03" db="EMBL/GenBank/DDBJ databases">
        <title>Genome sequencing of Phreatobacter sp.</title>
        <authorList>
            <person name="Kim S.-J."/>
            <person name="Heo J."/>
            <person name="Kwon S.-W."/>
        </authorList>
    </citation>
    <scope>NUCLEOTIDE SEQUENCE [LARGE SCALE GENOMIC DNA]</scope>
    <source>
        <strain evidence="2 3">S-12</strain>
    </source>
</reference>
<dbReference type="Proteomes" id="UP000237889">
    <property type="component" value="Chromosome"/>
</dbReference>
<dbReference type="AlphaFoldDB" id="A0A2S0NBT1"/>
<dbReference type="GO" id="GO:0016853">
    <property type="term" value="F:isomerase activity"/>
    <property type="evidence" value="ECO:0007669"/>
    <property type="project" value="UniProtKB-KW"/>
</dbReference>
<dbReference type="PANTHER" id="PTHR43211">
    <property type="entry name" value="FUMARYLACETOACETATE HYDROLASE"/>
    <property type="match status" value="1"/>
</dbReference>
<keyword evidence="3" id="KW-1185">Reference proteome</keyword>
<accession>A0A2S0NBT1</accession>
<dbReference type="RefSeq" id="WP_106748965.1">
    <property type="nucleotide sequence ID" value="NZ_CP027668.1"/>
</dbReference>
<proteinExistence type="predicted"/>
<gene>
    <name evidence="2" type="ORF">C6569_11420</name>
</gene>
<name>A0A2S0NBT1_9HYPH</name>
<evidence type="ECO:0000313" key="2">
    <source>
        <dbReference type="EMBL" id="AVO45624.1"/>
    </source>
</evidence>
<dbReference type="InterPro" id="IPR011234">
    <property type="entry name" value="Fumarylacetoacetase-like_C"/>
</dbReference>
<dbReference type="Pfam" id="PF01557">
    <property type="entry name" value="FAA_hydrolase"/>
    <property type="match status" value="1"/>
</dbReference>
<dbReference type="EMBL" id="CP027668">
    <property type="protein sequence ID" value="AVO45624.1"/>
    <property type="molecule type" value="Genomic_DNA"/>
</dbReference>
<protein>
    <submittedName>
        <fullName evidence="2">Isomerase</fullName>
    </submittedName>
</protein>
<dbReference type="InterPro" id="IPR036663">
    <property type="entry name" value="Fumarylacetoacetase_C_sf"/>
</dbReference>
<dbReference type="Gene3D" id="3.90.850.10">
    <property type="entry name" value="Fumarylacetoacetase-like, C-terminal domain"/>
    <property type="match status" value="1"/>
</dbReference>
<dbReference type="KEGG" id="phr:C6569_11420"/>
<feature type="domain" description="Fumarylacetoacetase-like C-terminal" evidence="1">
    <location>
        <begin position="116"/>
        <end position="325"/>
    </location>
</feature>
<dbReference type="SUPFAM" id="SSF56529">
    <property type="entry name" value="FAH"/>
    <property type="match status" value="1"/>
</dbReference>
<sequence length="330" mass="35604">MKLVTFVGSHGRERLGAIIGPEGDEHVLDLATAAHRDHVPATAFRSMLALIEAGPRALDKARHLAATHKVDEDIARPLSRVRLLAPIPVPPQVRDFSVFPRHILDAPVGMRRIIARAKGDEAAAQALKPEAEVPKVYRERPIYYFTNRFSIVGPDADIVWPDYSKLMDYELEFAAVLWGGGSNIDHAGAGRHIFGYTIFNDFSARDAQLAEMAGMLGPAKGKSFDAGNALGPYILTADELPDPYGLAATARVNGQVWTDSSTAGMLHSFEDMIAYVSRSETLRPGEVFGSGTVNGGCGLEHDRFLSHGDVIELSVAGLGTLRNRILAAGA</sequence>
<evidence type="ECO:0000313" key="3">
    <source>
        <dbReference type="Proteomes" id="UP000237889"/>
    </source>
</evidence>
<dbReference type="OrthoDB" id="5197601at2"/>
<keyword evidence="2" id="KW-0413">Isomerase</keyword>
<organism evidence="2 3">
    <name type="scientific">Phreatobacter cathodiphilus</name>
    <dbReference type="NCBI Taxonomy" id="1868589"/>
    <lineage>
        <taxon>Bacteria</taxon>
        <taxon>Pseudomonadati</taxon>
        <taxon>Pseudomonadota</taxon>
        <taxon>Alphaproteobacteria</taxon>
        <taxon>Hyphomicrobiales</taxon>
        <taxon>Phreatobacteraceae</taxon>
        <taxon>Phreatobacter</taxon>
    </lineage>
</organism>
<evidence type="ECO:0000259" key="1">
    <source>
        <dbReference type="Pfam" id="PF01557"/>
    </source>
</evidence>